<organism evidence="2 3">
    <name type="scientific">Caenorhabditis nigoni</name>
    <dbReference type="NCBI Taxonomy" id="1611254"/>
    <lineage>
        <taxon>Eukaryota</taxon>
        <taxon>Metazoa</taxon>
        <taxon>Ecdysozoa</taxon>
        <taxon>Nematoda</taxon>
        <taxon>Chromadorea</taxon>
        <taxon>Rhabditida</taxon>
        <taxon>Rhabditina</taxon>
        <taxon>Rhabditomorpha</taxon>
        <taxon>Rhabditoidea</taxon>
        <taxon>Rhabditidae</taxon>
        <taxon>Peloderinae</taxon>
        <taxon>Caenorhabditis</taxon>
    </lineage>
</organism>
<feature type="compositionally biased region" description="Polar residues" evidence="1">
    <location>
        <begin position="579"/>
        <end position="614"/>
    </location>
</feature>
<dbReference type="EMBL" id="PDUG01000015">
    <property type="protein sequence ID" value="PIC13065.1"/>
    <property type="molecule type" value="Genomic_DNA"/>
</dbReference>
<sequence length="656" mass="73143">MPESLRTQHFILRRIFFDFVIHAGSKFNPQNALPAPESFQEKFLNLGMTFWDQPKAASVPEAPIFMDLSDVKPAGLDHLQMNENWTPFYQAFPLKPYGHYWHLDHSLPSSSTTPSGPSSSPEAQQETSTPGSTNGIQNPEASSSRTINGVQNPAHPEAATSRIKIPEVSKGPSAGEALGMTGYMKHKATSRRSFIPKSGTWKPWQRPRFKSGCRGMKFLRLENYHSNGFKSTQCFMNTICNMMYSCSEFRELFLKYGDHSPTANKIAEIFKGDRVSATASSKRASKTLSPPRGKSQLHAKVNLVLEVPLAGPQLHSVSCVQNTCKACHEISREHEIHQFKSGCRGMQFLPLENYYSKGIKSTQCFMNTVCNMMFSCSEFRALFLEYGDHSSTAKKIADIFKGDRVSAREWRWTLPENIESDYEDFLSDDEDYEEEHPSLKRSESSESVVANVNKTDSFFDKVSGFYRQKINPIVHPTAQSPPTRSDGFFDRTFYCSSCSTSTLDAYVKNGPTRLMDHQKAPRKRSAPYKAFGCPRRRYSKDSAKRSSGVAASPTTVASSSGRGRGRVATEATTGRARGNASTAPSSRGTGKSSATNARTVTRKCGSQISSSTGAPQPKKRNTIIYIYIIHFFVRFEIFEIPAFLSPSIHSPCSIFI</sequence>
<keyword evidence="3" id="KW-1185">Reference proteome</keyword>
<dbReference type="AlphaFoldDB" id="A0A2G5SDB1"/>
<dbReference type="Proteomes" id="UP000230233">
    <property type="component" value="Unassembled WGS sequence"/>
</dbReference>
<reference evidence="3" key="1">
    <citation type="submission" date="2017-10" db="EMBL/GenBank/DDBJ databases">
        <title>Rapid genome shrinkage in a self-fertile nematode reveals novel sperm competition proteins.</title>
        <authorList>
            <person name="Yin D."/>
            <person name="Schwarz E.M."/>
            <person name="Thomas C.G."/>
            <person name="Felde R.L."/>
            <person name="Korf I.F."/>
            <person name="Cutter A.D."/>
            <person name="Schartner C.M."/>
            <person name="Ralston E.J."/>
            <person name="Meyer B.J."/>
            <person name="Haag E.S."/>
        </authorList>
    </citation>
    <scope>NUCLEOTIDE SEQUENCE [LARGE SCALE GENOMIC DNA]</scope>
    <source>
        <strain evidence="3">JU1422</strain>
    </source>
</reference>
<feature type="compositionally biased region" description="Polar residues" evidence="1">
    <location>
        <begin position="122"/>
        <end position="151"/>
    </location>
</feature>
<evidence type="ECO:0000313" key="3">
    <source>
        <dbReference type="Proteomes" id="UP000230233"/>
    </source>
</evidence>
<proteinExistence type="predicted"/>
<comment type="caution">
    <text evidence="2">The sequence shown here is derived from an EMBL/GenBank/DDBJ whole genome shotgun (WGS) entry which is preliminary data.</text>
</comment>
<dbReference type="STRING" id="1611254.A0A2G5SDB1"/>
<feature type="region of interest" description="Disordered" evidence="1">
    <location>
        <begin position="108"/>
        <end position="178"/>
    </location>
</feature>
<evidence type="ECO:0000256" key="1">
    <source>
        <dbReference type="SAM" id="MobiDB-lite"/>
    </source>
</evidence>
<accession>A0A2G5SDB1</accession>
<evidence type="ECO:0000313" key="2">
    <source>
        <dbReference type="EMBL" id="PIC13065.1"/>
    </source>
</evidence>
<feature type="region of interest" description="Disordered" evidence="1">
    <location>
        <begin position="515"/>
        <end position="616"/>
    </location>
</feature>
<feature type="compositionally biased region" description="Low complexity" evidence="1">
    <location>
        <begin position="108"/>
        <end position="121"/>
    </location>
</feature>
<protein>
    <submittedName>
        <fullName evidence="2">Uncharacterized protein</fullName>
    </submittedName>
</protein>
<gene>
    <name evidence="2" type="ORF">B9Z55_027953</name>
</gene>
<name>A0A2G5SDB1_9PELO</name>
<feature type="compositionally biased region" description="Low complexity" evidence="1">
    <location>
        <begin position="546"/>
        <end position="561"/>
    </location>
</feature>